<evidence type="ECO:0000313" key="3">
    <source>
        <dbReference type="EMBL" id="TQN28670.1"/>
    </source>
</evidence>
<sequence>MSRFVHWTLTTVISATLIAAIMGAHRMIPSAEELTEPVTYSGTAGTAVDAERFTLTVDKVQLARSAADADSTGGPQPIEANGVWVIVWATVESTRTTLTSVHPELDTGTGATYSGSSWLNNTLSGTAARFDPGIPRYGAFAFEVPEDQLADPALRVALSESAETRLAAQAEADLELEGEELTRRIDTADESVSLPPTETR</sequence>
<comment type="caution">
    <text evidence="3">The sequence shown here is derived from an EMBL/GenBank/DDBJ whole genome shotgun (WGS) entry which is preliminary data.</text>
</comment>
<accession>A0A543NA28</accession>
<protein>
    <recommendedName>
        <fullName evidence="5">DUF4352 domain-containing protein</fullName>
    </recommendedName>
</protein>
<organism evidence="3 4">
    <name type="scientific">Haloactinospora alba</name>
    <dbReference type="NCBI Taxonomy" id="405555"/>
    <lineage>
        <taxon>Bacteria</taxon>
        <taxon>Bacillati</taxon>
        <taxon>Actinomycetota</taxon>
        <taxon>Actinomycetes</taxon>
        <taxon>Streptosporangiales</taxon>
        <taxon>Nocardiopsidaceae</taxon>
        <taxon>Haloactinospora</taxon>
    </lineage>
</organism>
<evidence type="ECO:0000313" key="4">
    <source>
        <dbReference type="Proteomes" id="UP000317422"/>
    </source>
</evidence>
<feature type="region of interest" description="Disordered" evidence="2">
    <location>
        <begin position="177"/>
        <end position="200"/>
    </location>
</feature>
<dbReference type="RefSeq" id="WP_141925689.1">
    <property type="nucleotide sequence ID" value="NZ_VFQC01000002.1"/>
</dbReference>
<evidence type="ECO:0000256" key="2">
    <source>
        <dbReference type="SAM" id="MobiDB-lite"/>
    </source>
</evidence>
<dbReference type="OrthoDB" id="3431801at2"/>
<evidence type="ECO:0008006" key="5">
    <source>
        <dbReference type="Google" id="ProtNLM"/>
    </source>
</evidence>
<evidence type="ECO:0000256" key="1">
    <source>
        <dbReference type="ARBA" id="ARBA00022729"/>
    </source>
</evidence>
<keyword evidence="1" id="KW-0732">Signal</keyword>
<dbReference type="Proteomes" id="UP000317422">
    <property type="component" value="Unassembled WGS sequence"/>
</dbReference>
<keyword evidence="4" id="KW-1185">Reference proteome</keyword>
<gene>
    <name evidence="3" type="ORF">FHX37_4029</name>
</gene>
<dbReference type="InterPro" id="IPR029050">
    <property type="entry name" value="Immunoprotect_excell_Ig-like"/>
</dbReference>
<reference evidence="3 4" key="1">
    <citation type="submission" date="2019-06" db="EMBL/GenBank/DDBJ databases">
        <title>Sequencing the genomes of 1000 actinobacteria strains.</title>
        <authorList>
            <person name="Klenk H.-P."/>
        </authorList>
    </citation>
    <scope>NUCLEOTIDE SEQUENCE [LARGE SCALE GENOMIC DNA]</scope>
    <source>
        <strain evidence="3 4">DSM 45015</strain>
    </source>
</reference>
<dbReference type="EMBL" id="VFQC01000002">
    <property type="protein sequence ID" value="TQN28670.1"/>
    <property type="molecule type" value="Genomic_DNA"/>
</dbReference>
<name>A0A543NA28_9ACTN</name>
<proteinExistence type="predicted"/>
<dbReference type="AlphaFoldDB" id="A0A543NA28"/>
<dbReference type="Gene3D" id="2.60.40.1240">
    <property type="match status" value="1"/>
</dbReference>